<dbReference type="Proteomes" id="UP000242765">
    <property type="component" value="Unassembled WGS sequence"/>
</dbReference>
<sequence>MHIYQLKTSRLLLRQWQKTDLPTFIQLNADSEVMRYFPNLLTAEESIDLAERFKTIIAQNGWGFWAVELKATGQFIGFVGLNAQPDKFSFSPCVEIGWRIASEFWHQGYATEAAHACLNFAFHTLKLKEIVSFTAKQNQPSKKVMQRLAMKFSHSFDHPALNNESPLQQHVLYKINDEQFSTLKNINGHYTPKKSR</sequence>
<proteinExistence type="predicted"/>
<dbReference type="AlphaFoldDB" id="A0A1Y3CE79"/>
<dbReference type="RefSeq" id="WP_086203470.1">
    <property type="nucleotide sequence ID" value="NZ_NEGB01000004.1"/>
</dbReference>
<evidence type="ECO:0000313" key="2">
    <source>
        <dbReference type="EMBL" id="OTG65408.1"/>
    </source>
</evidence>
<keyword evidence="2" id="KW-0808">Transferase</keyword>
<dbReference type="STRING" id="1977882.B9T28_08015"/>
<name>A0A1Y3CE79_9GAMM</name>
<protein>
    <submittedName>
        <fullName evidence="2">GNAT family N-acetyltransferase</fullName>
    </submittedName>
</protein>
<dbReference type="PROSITE" id="PS51186">
    <property type="entry name" value="GNAT"/>
    <property type="match status" value="1"/>
</dbReference>
<dbReference type="EMBL" id="NEGB01000004">
    <property type="protein sequence ID" value="OTG65408.1"/>
    <property type="molecule type" value="Genomic_DNA"/>
</dbReference>
<dbReference type="InterPro" id="IPR000182">
    <property type="entry name" value="GNAT_dom"/>
</dbReference>
<dbReference type="GO" id="GO:0016747">
    <property type="term" value="F:acyltransferase activity, transferring groups other than amino-acyl groups"/>
    <property type="evidence" value="ECO:0007669"/>
    <property type="project" value="InterPro"/>
</dbReference>
<dbReference type="PANTHER" id="PTHR43792:SF1">
    <property type="entry name" value="N-ACETYLTRANSFERASE DOMAIN-CONTAINING PROTEIN"/>
    <property type="match status" value="1"/>
</dbReference>
<evidence type="ECO:0000313" key="3">
    <source>
        <dbReference type="Proteomes" id="UP000242765"/>
    </source>
</evidence>
<organism evidence="2 3">
    <name type="scientific">Acinetobacter silvestris</name>
    <dbReference type="NCBI Taxonomy" id="1977882"/>
    <lineage>
        <taxon>Bacteria</taxon>
        <taxon>Pseudomonadati</taxon>
        <taxon>Pseudomonadota</taxon>
        <taxon>Gammaproteobacteria</taxon>
        <taxon>Moraxellales</taxon>
        <taxon>Moraxellaceae</taxon>
        <taxon>Acinetobacter</taxon>
    </lineage>
</organism>
<dbReference type="InterPro" id="IPR051531">
    <property type="entry name" value="N-acetyltransferase"/>
</dbReference>
<evidence type="ECO:0000259" key="1">
    <source>
        <dbReference type="PROSITE" id="PS51186"/>
    </source>
</evidence>
<dbReference type="InterPro" id="IPR016181">
    <property type="entry name" value="Acyl_CoA_acyltransferase"/>
</dbReference>
<dbReference type="PANTHER" id="PTHR43792">
    <property type="entry name" value="GNAT FAMILY, PUTATIVE (AFU_ORTHOLOGUE AFUA_3G00765)-RELATED-RELATED"/>
    <property type="match status" value="1"/>
</dbReference>
<dbReference type="Pfam" id="PF13302">
    <property type="entry name" value="Acetyltransf_3"/>
    <property type="match status" value="1"/>
</dbReference>
<reference evidence="2 3" key="1">
    <citation type="submission" date="2017-04" db="EMBL/GenBank/DDBJ databases">
        <title>High diversity of culturable Acinetobacter species in natural soil and water ecosystems.</title>
        <authorList>
            <person name="Nemec A."/>
            <person name="Radolfova-Krizova L."/>
        </authorList>
    </citation>
    <scope>NUCLEOTIDE SEQUENCE [LARGE SCALE GENOMIC DNA]</scope>
    <source>
        <strain evidence="2 3">ANC 4999</strain>
    </source>
</reference>
<keyword evidence="3" id="KW-1185">Reference proteome</keyword>
<feature type="domain" description="N-acetyltransferase" evidence="1">
    <location>
        <begin position="11"/>
        <end position="178"/>
    </location>
</feature>
<dbReference type="OrthoDB" id="9801656at2"/>
<dbReference type="Gene3D" id="3.40.630.30">
    <property type="match status" value="1"/>
</dbReference>
<comment type="caution">
    <text evidence="2">The sequence shown here is derived from an EMBL/GenBank/DDBJ whole genome shotgun (WGS) entry which is preliminary data.</text>
</comment>
<gene>
    <name evidence="2" type="ORF">B9T28_08015</name>
</gene>
<accession>A0A1Y3CE79</accession>
<dbReference type="SUPFAM" id="SSF55729">
    <property type="entry name" value="Acyl-CoA N-acyltransferases (Nat)"/>
    <property type="match status" value="1"/>
</dbReference>